<evidence type="ECO:0000256" key="4">
    <source>
        <dbReference type="ARBA" id="ARBA00022692"/>
    </source>
</evidence>
<accession>F6B380</accession>
<dbReference type="PANTHER" id="PTHR42920:SF5">
    <property type="entry name" value="EAMA DOMAIN-CONTAINING PROTEIN"/>
    <property type="match status" value="1"/>
</dbReference>
<feature type="transmembrane region" description="Helical" evidence="7">
    <location>
        <begin position="238"/>
        <end position="258"/>
    </location>
</feature>
<feature type="transmembrane region" description="Helical" evidence="7">
    <location>
        <begin position="209"/>
        <end position="226"/>
    </location>
</feature>
<dbReference type="Pfam" id="PF00892">
    <property type="entry name" value="EamA"/>
    <property type="match status" value="2"/>
</dbReference>
<reference evidence="9 10" key="1">
    <citation type="submission" date="2011-05" db="EMBL/GenBank/DDBJ databases">
        <title>Complete sequence of Desulfotomaculum carboxydivorans CO-1-SRB.</title>
        <authorList>
            <consortium name="US DOE Joint Genome Institute"/>
            <person name="Lucas S."/>
            <person name="Han J."/>
            <person name="Lapidus A."/>
            <person name="Cheng J.-F."/>
            <person name="Goodwin L."/>
            <person name="Pitluck S."/>
            <person name="Peters L."/>
            <person name="Mikhailova N."/>
            <person name="Lu M."/>
            <person name="Han C."/>
            <person name="Tapia R."/>
            <person name="Land M."/>
            <person name="Hauser L."/>
            <person name="Kyrpides N."/>
            <person name="Ivanova N."/>
            <person name="Pagani I."/>
            <person name="Stams A."/>
            <person name="Plugge C."/>
            <person name="Muyzer G."/>
            <person name="Kuever J."/>
            <person name="Parshina S."/>
            <person name="Ivanova A."/>
            <person name="Nazina T."/>
            <person name="Woyke T."/>
        </authorList>
    </citation>
    <scope>NUCLEOTIDE SEQUENCE [LARGE SCALE GENOMIC DNA]</scope>
    <source>
        <strain evidence="10">DSM 14880 / VKM B-2319 / CO-1-SRB</strain>
    </source>
</reference>
<dbReference type="InterPro" id="IPR000620">
    <property type="entry name" value="EamA_dom"/>
</dbReference>
<dbReference type="AlphaFoldDB" id="F6B380"/>
<dbReference type="PANTHER" id="PTHR42920">
    <property type="entry name" value="OS03G0707200 PROTEIN-RELATED"/>
    <property type="match status" value="1"/>
</dbReference>
<dbReference type="GO" id="GO:0005886">
    <property type="term" value="C:plasma membrane"/>
    <property type="evidence" value="ECO:0007669"/>
    <property type="project" value="UniProtKB-SubCell"/>
</dbReference>
<feature type="transmembrane region" description="Helical" evidence="7">
    <location>
        <begin position="37"/>
        <end position="55"/>
    </location>
</feature>
<name>F6B380_DESCC</name>
<keyword evidence="6 7" id="KW-0472">Membrane</keyword>
<dbReference type="STRING" id="868595.Desca_2276"/>
<dbReference type="HOGENOM" id="CLU_033863_21_3_9"/>
<keyword evidence="3" id="KW-1003">Cell membrane</keyword>
<dbReference type="RefSeq" id="WP_013810658.1">
    <property type="nucleotide sequence ID" value="NC_015565.1"/>
</dbReference>
<evidence type="ECO:0000256" key="3">
    <source>
        <dbReference type="ARBA" id="ARBA00022475"/>
    </source>
</evidence>
<feature type="domain" description="EamA" evidence="8">
    <location>
        <begin position="9"/>
        <end position="138"/>
    </location>
</feature>
<dbReference type="InterPro" id="IPR037185">
    <property type="entry name" value="EmrE-like"/>
</dbReference>
<evidence type="ECO:0000313" key="9">
    <source>
        <dbReference type="EMBL" id="AEF95111.1"/>
    </source>
</evidence>
<keyword evidence="5 7" id="KW-1133">Transmembrane helix</keyword>
<sequence length="298" mass="31718">MSTSQQIKADLALVAITCAWGVTFVLVQQALSGIGPYYFIGLRFTIAFGFLALIYWKRLAQLDWSTLKAGLIIGSFLFGGYAFQTVGLKYTTVSNSGFITGLSVVLVPITTALLNRKPPGLITTLGVVSATLGLGLLSLGDNLTVNLGDVLTFFSALSYAGQIILVGKYASRHDPILLAILQIGVVALISMACGAVGETFPQHFTKPVRIGLLITAIPATAIAFLVQNLVQRYTSPTHTAIIFIMEPVFAAGTAWLLTGEMLTGRQWVGCLLILAGMLVTELKDALTSETAPVKTEDT</sequence>
<dbReference type="KEGG" id="dca:Desca_2276"/>
<dbReference type="SUPFAM" id="SSF103481">
    <property type="entry name" value="Multidrug resistance efflux transporter EmrE"/>
    <property type="match status" value="2"/>
</dbReference>
<feature type="transmembrane region" description="Helical" evidence="7">
    <location>
        <begin position="12"/>
        <end position="31"/>
    </location>
</feature>
<dbReference type="EMBL" id="CP002736">
    <property type="protein sequence ID" value="AEF95111.1"/>
    <property type="molecule type" value="Genomic_DNA"/>
</dbReference>
<feature type="transmembrane region" description="Helical" evidence="7">
    <location>
        <begin position="151"/>
        <end position="169"/>
    </location>
</feature>
<evidence type="ECO:0000256" key="6">
    <source>
        <dbReference type="ARBA" id="ARBA00023136"/>
    </source>
</evidence>
<feature type="transmembrane region" description="Helical" evidence="7">
    <location>
        <begin position="67"/>
        <end position="84"/>
    </location>
</feature>
<dbReference type="InterPro" id="IPR051258">
    <property type="entry name" value="Diverse_Substrate_Transporter"/>
</dbReference>
<keyword evidence="10" id="KW-1185">Reference proteome</keyword>
<dbReference type="Gene3D" id="1.10.3730.20">
    <property type="match status" value="1"/>
</dbReference>
<evidence type="ECO:0000256" key="2">
    <source>
        <dbReference type="ARBA" id="ARBA00007362"/>
    </source>
</evidence>
<feature type="transmembrane region" description="Helical" evidence="7">
    <location>
        <begin position="96"/>
        <end position="114"/>
    </location>
</feature>
<evidence type="ECO:0000256" key="5">
    <source>
        <dbReference type="ARBA" id="ARBA00022989"/>
    </source>
</evidence>
<gene>
    <name evidence="9" type="ordered locus">Desca_2276</name>
</gene>
<comment type="similarity">
    <text evidence="2">Belongs to the EamA transporter family.</text>
</comment>
<evidence type="ECO:0000256" key="1">
    <source>
        <dbReference type="ARBA" id="ARBA00004651"/>
    </source>
</evidence>
<comment type="subcellular location">
    <subcellularLocation>
        <location evidence="1">Cell membrane</location>
        <topology evidence="1">Multi-pass membrane protein</topology>
    </subcellularLocation>
</comment>
<evidence type="ECO:0000313" key="10">
    <source>
        <dbReference type="Proteomes" id="UP000009226"/>
    </source>
</evidence>
<dbReference type="Proteomes" id="UP000009226">
    <property type="component" value="Chromosome"/>
</dbReference>
<keyword evidence="4 7" id="KW-0812">Transmembrane</keyword>
<feature type="domain" description="EamA" evidence="8">
    <location>
        <begin position="147"/>
        <end position="280"/>
    </location>
</feature>
<protein>
    <recommendedName>
        <fullName evidence="8">EamA domain-containing protein</fullName>
    </recommendedName>
</protein>
<feature type="transmembrane region" description="Helical" evidence="7">
    <location>
        <begin position="121"/>
        <end position="139"/>
    </location>
</feature>
<dbReference type="eggNOG" id="COG0697">
    <property type="taxonomic scope" value="Bacteria"/>
</dbReference>
<feature type="transmembrane region" description="Helical" evidence="7">
    <location>
        <begin position="176"/>
        <end position="197"/>
    </location>
</feature>
<evidence type="ECO:0000259" key="8">
    <source>
        <dbReference type="Pfam" id="PF00892"/>
    </source>
</evidence>
<proteinExistence type="inferred from homology"/>
<organism evidence="9 10">
    <name type="scientific">Desulfotomaculum nigrificans (strain DSM 14880 / VKM B-2319 / CO-1-SRB)</name>
    <name type="common">Desulfotomaculum carboxydivorans</name>
    <dbReference type="NCBI Taxonomy" id="868595"/>
    <lineage>
        <taxon>Bacteria</taxon>
        <taxon>Bacillati</taxon>
        <taxon>Bacillota</taxon>
        <taxon>Clostridia</taxon>
        <taxon>Eubacteriales</taxon>
        <taxon>Desulfotomaculaceae</taxon>
        <taxon>Desulfotomaculum</taxon>
    </lineage>
</organism>
<evidence type="ECO:0000256" key="7">
    <source>
        <dbReference type="SAM" id="Phobius"/>
    </source>
</evidence>